<dbReference type="NCBIfam" id="TIGR00296">
    <property type="entry name" value="TIGR00296 family protein"/>
    <property type="match status" value="1"/>
</dbReference>
<reference evidence="2 3" key="1">
    <citation type="submission" date="2023-09" db="EMBL/GenBank/DDBJ databases">
        <authorList>
            <person name="Qi X."/>
        </authorList>
    </citation>
    <scope>NUCLEOTIDE SEQUENCE [LARGE SCALE GENOMIC DNA]</scope>
    <source>
        <strain evidence="2 3">S1-1</strain>
    </source>
</reference>
<dbReference type="InterPro" id="IPR027485">
    <property type="entry name" value="AMMECR1_N"/>
</dbReference>
<dbReference type="Pfam" id="PF01871">
    <property type="entry name" value="AMMECR1"/>
    <property type="match status" value="1"/>
</dbReference>
<dbReference type="InterPro" id="IPR027623">
    <property type="entry name" value="AmmeMemoSam_A"/>
</dbReference>
<proteinExistence type="predicted"/>
<dbReference type="InterPro" id="IPR023473">
    <property type="entry name" value="AMMECR1"/>
</dbReference>
<keyword evidence="3" id="KW-1185">Reference proteome</keyword>
<dbReference type="PROSITE" id="PS51112">
    <property type="entry name" value="AMMECR1"/>
    <property type="match status" value="1"/>
</dbReference>
<dbReference type="Gene3D" id="3.30.1490.150">
    <property type="entry name" value="Hypothetical protein ph0010, domain 2"/>
    <property type="match status" value="1"/>
</dbReference>
<evidence type="ECO:0000313" key="3">
    <source>
        <dbReference type="Proteomes" id="UP001301442"/>
    </source>
</evidence>
<evidence type="ECO:0000259" key="1">
    <source>
        <dbReference type="PROSITE" id="PS51112"/>
    </source>
</evidence>
<dbReference type="InterPro" id="IPR002733">
    <property type="entry name" value="AMMECR1_domain"/>
</dbReference>
<dbReference type="NCBIfam" id="TIGR04335">
    <property type="entry name" value="AmmeMemoSam_A"/>
    <property type="match status" value="1"/>
</dbReference>
<dbReference type="EMBL" id="CP136600">
    <property type="protein sequence ID" value="WOH38036.1"/>
    <property type="molecule type" value="Genomic_DNA"/>
</dbReference>
<dbReference type="Gene3D" id="3.30.700.20">
    <property type="entry name" value="Hypothetical protein ph0010, domain 1"/>
    <property type="match status" value="1"/>
</dbReference>
<dbReference type="RefSeq" id="WP_348396810.1">
    <property type="nucleotide sequence ID" value="NZ_CP136600.1"/>
</dbReference>
<dbReference type="InterPro" id="IPR036071">
    <property type="entry name" value="AMMECR1_dom_sf"/>
</dbReference>
<accession>A0ABZ0GQE1</accession>
<dbReference type="Proteomes" id="UP001301442">
    <property type="component" value="Chromosome"/>
</dbReference>
<gene>
    <name evidence="2" type="primary">amrA</name>
    <name evidence="2" type="ORF">RI844_02025</name>
</gene>
<dbReference type="SUPFAM" id="SSF143447">
    <property type="entry name" value="AMMECR1-like"/>
    <property type="match status" value="1"/>
</dbReference>
<name>A0ABZ0GQE1_9GAMM</name>
<dbReference type="PANTHER" id="PTHR13016">
    <property type="entry name" value="AMMECR1 HOMOLOG"/>
    <property type="match status" value="1"/>
</dbReference>
<dbReference type="PANTHER" id="PTHR13016:SF0">
    <property type="entry name" value="AMME SYNDROME CANDIDATE GENE 1 PROTEIN"/>
    <property type="match status" value="1"/>
</dbReference>
<evidence type="ECO:0000313" key="2">
    <source>
        <dbReference type="EMBL" id="WOH38036.1"/>
    </source>
</evidence>
<organism evidence="2 3">
    <name type="scientific">Thalassotalea fonticola</name>
    <dbReference type="NCBI Taxonomy" id="3065649"/>
    <lineage>
        <taxon>Bacteria</taxon>
        <taxon>Pseudomonadati</taxon>
        <taxon>Pseudomonadota</taxon>
        <taxon>Gammaproteobacteria</taxon>
        <taxon>Alteromonadales</taxon>
        <taxon>Colwelliaceae</taxon>
        <taxon>Thalassotalea</taxon>
    </lineage>
</organism>
<protein>
    <submittedName>
        <fullName evidence="2">AmmeMemoRadiSam system protein A</fullName>
    </submittedName>
</protein>
<sequence>MPALSCIELSKSTQNIAINLVWQVLTHAVKENCFVKPTAPKDMSLLSPFACFITLYINDELRGCIGTMQSDRPLWENICKYSYSSAFEDHRFEHLTADELADLSFQISILSPLESMVNQGEMQLLEGLEPEVDGLVIKYQRHNALFLPSVWEALPNPRDFVGKLKVKAGLPEDYWHTDIKLNRFHTFVIES</sequence>
<feature type="domain" description="AMMECR1" evidence="1">
    <location>
        <begin position="8"/>
        <end position="191"/>
    </location>
</feature>